<dbReference type="PANTHER" id="PTHR43570">
    <property type="entry name" value="ALDEHYDE DEHYDROGENASE"/>
    <property type="match status" value="1"/>
</dbReference>
<dbReference type="RefSeq" id="WP_052721390.1">
    <property type="nucleotide sequence ID" value="NZ_CP009518.1"/>
</dbReference>
<organism evidence="7 8">
    <name type="scientific">Methanococcoides methylutens MM1</name>
    <dbReference type="NCBI Taxonomy" id="1434104"/>
    <lineage>
        <taxon>Archaea</taxon>
        <taxon>Methanobacteriati</taxon>
        <taxon>Methanobacteriota</taxon>
        <taxon>Stenosarchaea group</taxon>
        <taxon>Methanomicrobia</taxon>
        <taxon>Methanosarcinales</taxon>
        <taxon>Methanosarcinaceae</taxon>
        <taxon>Methanococcoides</taxon>
    </lineage>
</organism>
<evidence type="ECO:0000313" key="8">
    <source>
        <dbReference type="Proteomes" id="UP000033048"/>
    </source>
</evidence>
<dbReference type="InterPro" id="IPR016162">
    <property type="entry name" value="Ald_DH_N"/>
</dbReference>
<dbReference type="PANTHER" id="PTHR43570:SF20">
    <property type="entry name" value="ALDEHYDE DEHYDROGENASE ALDX-RELATED"/>
    <property type="match status" value="1"/>
</dbReference>
<keyword evidence="8" id="KW-1185">Reference proteome</keyword>
<dbReference type="Proteomes" id="UP000033048">
    <property type="component" value="Chromosome"/>
</dbReference>
<dbReference type="PIRSF" id="PIRSF036492">
    <property type="entry name" value="ALDH"/>
    <property type="match status" value="1"/>
</dbReference>
<evidence type="ECO:0000259" key="6">
    <source>
        <dbReference type="Pfam" id="PF00171"/>
    </source>
</evidence>
<gene>
    <name evidence="7" type="ORF">MCMEM_1620</name>
</gene>
<evidence type="ECO:0000313" key="7">
    <source>
        <dbReference type="EMBL" id="AKB85673.1"/>
    </source>
</evidence>
<keyword evidence="3" id="KW-0520">NAD</keyword>
<dbReference type="FunFam" id="3.40.309.10:FF:000003">
    <property type="entry name" value="Aldehyde dehydrogenase"/>
    <property type="match status" value="1"/>
</dbReference>
<dbReference type="STRING" id="1434104.MCMEM_1620"/>
<dbReference type="PROSITE" id="PS00070">
    <property type="entry name" value="ALDEHYDE_DEHYDR_CYS"/>
    <property type="match status" value="1"/>
</dbReference>
<dbReference type="SUPFAM" id="SSF53720">
    <property type="entry name" value="ALDH-like"/>
    <property type="match status" value="1"/>
</dbReference>
<dbReference type="GO" id="GO:0004029">
    <property type="term" value="F:aldehyde dehydrogenase (NAD+) activity"/>
    <property type="evidence" value="ECO:0007669"/>
    <property type="project" value="UniProtKB-EC"/>
</dbReference>
<evidence type="ECO:0000256" key="5">
    <source>
        <dbReference type="RuleBase" id="RU003345"/>
    </source>
</evidence>
<feature type="active site" evidence="4">
    <location>
        <position position="213"/>
    </location>
</feature>
<name>A0A0E3SST3_METMT</name>
<protein>
    <submittedName>
        <fullName evidence="7">Aldehyde dehydrogenase</fullName>
        <ecNumber evidence="7">1.2.1.3</ecNumber>
    </submittedName>
</protein>
<dbReference type="EC" id="1.2.1.3" evidence="7"/>
<dbReference type="OrthoDB" id="6342at2157"/>
<keyword evidence="2 5" id="KW-0560">Oxidoreductase</keyword>
<dbReference type="InterPro" id="IPR016163">
    <property type="entry name" value="Ald_DH_C"/>
</dbReference>
<dbReference type="GO" id="GO:0005737">
    <property type="term" value="C:cytoplasm"/>
    <property type="evidence" value="ECO:0007669"/>
    <property type="project" value="TreeGrafter"/>
</dbReference>
<dbReference type="InterPro" id="IPR012394">
    <property type="entry name" value="Aldehyde_DH_NAD(P)"/>
</dbReference>
<dbReference type="AlphaFoldDB" id="A0A0E3SST3"/>
<evidence type="ECO:0000256" key="4">
    <source>
        <dbReference type="PROSITE-ProRule" id="PRU10007"/>
    </source>
</evidence>
<comment type="similarity">
    <text evidence="1 5">Belongs to the aldehyde dehydrogenase family.</text>
</comment>
<dbReference type="PROSITE" id="PS00687">
    <property type="entry name" value="ALDEHYDE_DEHYDR_GLU"/>
    <property type="match status" value="1"/>
</dbReference>
<dbReference type="InterPro" id="IPR029510">
    <property type="entry name" value="Ald_DH_CS_GLU"/>
</dbReference>
<evidence type="ECO:0000256" key="3">
    <source>
        <dbReference type="ARBA" id="ARBA00023027"/>
    </source>
</evidence>
<dbReference type="InterPro" id="IPR016161">
    <property type="entry name" value="Ald_DH/histidinol_DH"/>
</dbReference>
<dbReference type="KEGG" id="mmet:MCMEM_1620"/>
<dbReference type="Pfam" id="PF00171">
    <property type="entry name" value="Aldedh"/>
    <property type="match status" value="1"/>
</dbReference>
<dbReference type="GO" id="GO:0006081">
    <property type="term" value="P:aldehyde metabolic process"/>
    <property type="evidence" value="ECO:0007669"/>
    <property type="project" value="InterPro"/>
</dbReference>
<proteinExistence type="inferred from homology"/>
<sequence>MCLEIQQVFEIQKKNAPYLARANAEERLERIRRIENYLQDEERLSDLYKAMYADLHKPETEVIATEVGVVQAHINHVKRNLHKWMKDTKVPTPLPLIGTRSHIRYEPKGVVLIIAPWNFPFNLTLVPLIYAIAAGNAAILKPSEMAANTSAYISLMMYELFDESEVAVFEGNESVAQQLLDLPFNHVFFTGSPRVGKKVMSRAAEHLSSVTLELGGKSPAIVDETANVKKIAKNLAWAKFINNGQACIAPDYLIVHESARDGFVNEFGKAIEQLYDPSGEGIRNSSDYCRIINDHHYNRLLTLYNDACEKDARVLYGGDFDDSDLYIAPTLLENVSGDMKIMQEEIFGPLLPMITYRNREDVIPVIEQNPSPLILYIASENQGNIDYFMDSIPSGSTLTNDYMLSYSNPHLPFGGINSSGIGKSLGFHGFVGFSNERAVMQRKWGSMGMLYPPYSENIRKIFRTIYRWM</sequence>
<dbReference type="GeneID" id="24894182"/>
<dbReference type="PATRIC" id="fig|1434104.5.peg.1760"/>
<evidence type="ECO:0000256" key="2">
    <source>
        <dbReference type="ARBA" id="ARBA00023002"/>
    </source>
</evidence>
<accession>A0A0E3SST3</accession>
<feature type="domain" description="Aldehyde dehydrogenase" evidence="6">
    <location>
        <begin position="5"/>
        <end position="437"/>
    </location>
</feature>
<dbReference type="InterPro" id="IPR015590">
    <property type="entry name" value="Aldehyde_DH_dom"/>
</dbReference>
<reference evidence="7 8" key="1">
    <citation type="submission" date="2014-07" db="EMBL/GenBank/DDBJ databases">
        <title>Methanogenic archaea and the global carbon cycle.</title>
        <authorList>
            <person name="Henriksen J.R."/>
            <person name="Luke J."/>
            <person name="Reinhart S."/>
            <person name="Benedict M.N."/>
            <person name="Youngblut N.D."/>
            <person name="Metcalf M.E."/>
            <person name="Whitaker R.J."/>
            <person name="Metcalf W.W."/>
        </authorList>
    </citation>
    <scope>NUCLEOTIDE SEQUENCE [LARGE SCALE GENOMIC DNA]</scope>
    <source>
        <strain evidence="7 8">MM1</strain>
    </source>
</reference>
<evidence type="ECO:0000256" key="1">
    <source>
        <dbReference type="ARBA" id="ARBA00009986"/>
    </source>
</evidence>
<dbReference type="HOGENOM" id="CLU_005391_3_1_2"/>
<dbReference type="Gene3D" id="3.40.309.10">
    <property type="entry name" value="Aldehyde Dehydrogenase, Chain A, domain 2"/>
    <property type="match status" value="1"/>
</dbReference>
<dbReference type="Gene3D" id="3.40.605.10">
    <property type="entry name" value="Aldehyde Dehydrogenase, Chain A, domain 1"/>
    <property type="match status" value="1"/>
</dbReference>
<dbReference type="InterPro" id="IPR016160">
    <property type="entry name" value="Ald_DH_CS_CYS"/>
</dbReference>
<dbReference type="EMBL" id="CP009518">
    <property type="protein sequence ID" value="AKB85673.1"/>
    <property type="molecule type" value="Genomic_DNA"/>
</dbReference>